<keyword evidence="3" id="KW-0285">Flavoprotein</keyword>
<dbReference type="InterPro" id="IPR000172">
    <property type="entry name" value="GMC_OxRdtase_N"/>
</dbReference>
<evidence type="ECO:0000313" key="7">
    <source>
        <dbReference type="EMBL" id="MEX0408248.1"/>
    </source>
</evidence>
<evidence type="ECO:0000256" key="2">
    <source>
        <dbReference type="ARBA" id="ARBA00010790"/>
    </source>
</evidence>
<dbReference type="Proteomes" id="UP001556692">
    <property type="component" value="Unassembled WGS sequence"/>
</dbReference>
<name>A0ABV3SPV4_9HYPH</name>
<dbReference type="InterPro" id="IPR007867">
    <property type="entry name" value="GMC_OxRtase_C"/>
</dbReference>
<protein>
    <submittedName>
        <fullName evidence="7">GMC family oxidoreductase N-terminal domain-containing protein</fullName>
    </submittedName>
</protein>
<dbReference type="RefSeq" id="WP_367956120.1">
    <property type="nucleotide sequence ID" value="NZ_JBDPGJ010000005.1"/>
</dbReference>
<dbReference type="PANTHER" id="PTHR11552">
    <property type="entry name" value="GLUCOSE-METHANOL-CHOLINE GMC OXIDOREDUCTASE"/>
    <property type="match status" value="1"/>
</dbReference>
<comment type="cofactor">
    <cofactor evidence="1">
        <name>FAD</name>
        <dbReference type="ChEBI" id="CHEBI:57692"/>
    </cofactor>
</comment>
<reference evidence="7 8" key="1">
    <citation type="submission" date="2024-05" db="EMBL/GenBank/DDBJ databases">
        <authorList>
            <person name="Jiang F."/>
        </authorList>
    </citation>
    <scope>NUCLEOTIDE SEQUENCE [LARGE SCALE GENOMIC DNA]</scope>
    <source>
        <strain evidence="7 8">LZ166</strain>
    </source>
</reference>
<dbReference type="PANTHER" id="PTHR11552:SF147">
    <property type="entry name" value="CHOLINE DEHYDROGENASE, MITOCHONDRIAL"/>
    <property type="match status" value="1"/>
</dbReference>
<evidence type="ECO:0000259" key="5">
    <source>
        <dbReference type="Pfam" id="PF00732"/>
    </source>
</evidence>
<keyword evidence="8" id="KW-1185">Reference proteome</keyword>
<dbReference type="EMBL" id="JBDPGJ010000005">
    <property type="protein sequence ID" value="MEX0408248.1"/>
    <property type="molecule type" value="Genomic_DNA"/>
</dbReference>
<dbReference type="SUPFAM" id="SSF51905">
    <property type="entry name" value="FAD/NAD(P)-binding domain"/>
    <property type="match status" value="1"/>
</dbReference>
<comment type="similarity">
    <text evidence="2">Belongs to the GMC oxidoreductase family.</text>
</comment>
<comment type="caution">
    <text evidence="7">The sequence shown here is derived from an EMBL/GenBank/DDBJ whole genome shotgun (WGS) entry which is preliminary data.</text>
</comment>
<evidence type="ECO:0000259" key="6">
    <source>
        <dbReference type="Pfam" id="PF05199"/>
    </source>
</evidence>
<feature type="domain" description="Glucose-methanol-choline oxidoreductase N-terminal" evidence="5">
    <location>
        <begin position="15"/>
        <end position="317"/>
    </location>
</feature>
<accession>A0ABV3SPV4</accession>
<dbReference type="Pfam" id="PF00732">
    <property type="entry name" value="GMC_oxred_N"/>
    <property type="match status" value="1"/>
</dbReference>
<evidence type="ECO:0000313" key="8">
    <source>
        <dbReference type="Proteomes" id="UP001556692"/>
    </source>
</evidence>
<evidence type="ECO:0000256" key="3">
    <source>
        <dbReference type="ARBA" id="ARBA00022630"/>
    </source>
</evidence>
<evidence type="ECO:0000256" key="4">
    <source>
        <dbReference type="ARBA" id="ARBA00022827"/>
    </source>
</evidence>
<dbReference type="InterPro" id="IPR012132">
    <property type="entry name" value="GMC_OxRdtase"/>
</dbReference>
<proteinExistence type="inferred from homology"/>
<organism evidence="7 8">
    <name type="scientific">Aquibium pacificus</name>
    <dbReference type="NCBI Taxonomy" id="3153579"/>
    <lineage>
        <taxon>Bacteria</taxon>
        <taxon>Pseudomonadati</taxon>
        <taxon>Pseudomonadota</taxon>
        <taxon>Alphaproteobacteria</taxon>
        <taxon>Hyphomicrobiales</taxon>
        <taxon>Phyllobacteriaceae</taxon>
        <taxon>Aquibium</taxon>
    </lineage>
</organism>
<dbReference type="Pfam" id="PF05199">
    <property type="entry name" value="GMC_oxred_C"/>
    <property type="match status" value="1"/>
</dbReference>
<gene>
    <name evidence="7" type="ORF">ABGN05_21530</name>
</gene>
<dbReference type="Gene3D" id="3.30.410.40">
    <property type="match status" value="1"/>
</dbReference>
<dbReference type="InterPro" id="IPR036188">
    <property type="entry name" value="FAD/NAD-bd_sf"/>
</dbReference>
<dbReference type="PIRSF" id="PIRSF000137">
    <property type="entry name" value="Alcohol_oxidase"/>
    <property type="match status" value="1"/>
</dbReference>
<evidence type="ECO:0000256" key="1">
    <source>
        <dbReference type="ARBA" id="ARBA00001974"/>
    </source>
</evidence>
<sequence length="589" mass="63789">MTTGADMRVQGGLPDYLIVGGGTSGCVLAARLTENPGVRVLLVEAGPDLTEESQPADIRSGNPSRAFFTREFFFDGLMARFGAVPTVPDAPRPAAKYEQARVLGGGSAINGMLGNRGAPADYDEWEALGAEGWNWASTLPYFRKLERDLDASGDLHGSDGPVPISRPDPATFCGFVRGTRDMLLARGIPAVDDQNGEWGDGVMRVTTTINERAERASAAVCYLTPQVRRRPNLVVVTGRSVNRLTQENGAVTGAEIAGPDGNVRIAARETIVCCGAINTPALLQRSGFGPADVLARTGVPVVREIAGVGENLQEHPALGISCFIRPGNRHSDSRRHHTQVHYRFSSGLEGCPETDMHMAVLARSAWHDVGEQLGTYYLWINKSYSRGYVAITSPQADKLPDVDFRLLSDQRDLQRMRDGFRRVAGVALDPALDAVRAEVFPTIFSDRVREVSRPGQWNAFQTAVFARVLDFAGFARGALIRRFIAPYDIRELLADDAALDAYLHKAIVGVWHCVGTCRMGRADDPAAVTASDGRVHGVPGLRIGDASLMPTVPCANTNIPTFMLAERIADLIRWENSVSPAGLQQETMQ</sequence>
<keyword evidence="4" id="KW-0274">FAD</keyword>
<dbReference type="SUPFAM" id="SSF54373">
    <property type="entry name" value="FAD-linked reductases, C-terminal domain"/>
    <property type="match status" value="1"/>
</dbReference>
<dbReference type="Gene3D" id="3.50.50.60">
    <property type="entry name" value="FAD/NAD(P)-binding domain"/>
    <property type="match status" value="2"/>
</dbReference>
<feature type="domain" description="Glucose-methanol-choline oxidoreductase C-terminal" evidence="6">
    <location>
        <begin position="384"/>
        <end position="565"/>
    </location>
</feature>